<dbReference type="AlphaFoldDB" id="A0A1Y1ZWI7"/>
<dbReference type="InterPro" id="IPR056693">
    <property type="entry name" value="DUF7791"/>
</dbReference>
<dbReference type="Gene3D" id="3.40.50.300">
    <property type="entry name" value="P-loop containing nucleotide triphosphate hydrolases"/>
    <property type="match status" value="1"/>
</dbReference>
<comment type="caution">
    <text evidence="5">The sequence shown here is derived from an EMBL/GenBank/DDBJ whole genome shotgun (WGS) entry which is preliminary data.</text>
</comment>
<dbReference type="InterPro" id="IPR027417">
    <property type="entry name" value="P-loop_NTPase"/>
</dbReference>
<protein>
    <submittedName>
        <fullName evidence="5">Uncharacterized protein</fullName>
    </submittedName>
</protein>
<evidence type="ECO:0000256" key="2">
    <source>
        <dbReference type="SAM" id="Coils"/>
    </source>
</evidence>
<feature type="coiled-coil region" evidence="2">
    <location>
        <begin position="76"/>
        <end position="103"/>
    </location>
</feature>
<keyword evidence="1" id="KW-0677">Repeat</keyword>
<keyword evidence="2" id="KW-0175">Coiled coil</keyword>
<accession>A0A1Y1ZWI7</accession>
<reference evidence="5 6" key="1">
    <citation type="submission" date="2016-07" db="EMBL/GenBank/DDBJ databases">
        <title>Pervasive Adenine N6-methylation of Active Genes in Fungi.</title>
        <authorList>
            <consortium name="DOE Joint Genome Institute"/>
            <person name="Mondo S.J."/>
            <person name="Dannebaum R.O."/>
            <person name="Kuo R.C."/>
            <person name="Labutti K."/>
            <person name="Haridas S."/>
            <person name="Kuo A."/>
            <person name="Salamov A."/>
            <person name="Ahrendt S.R."/>
            <person name="Lipzen A."/>
            <person name="Sullivan W."/>
            <person name="Andreopoulos W.B."/>
            <person name="Clum A."/>
            <person name="Lindquist E."/>
            <person name="Daum C."/>
            <person name="Ramamoorthy G.K."/>
            <person name="Gryganskyi A."/>
            <person name="Culley D."/>
            <person name="Magnuson J.K."/>
            <person name="James T.Y."/>
            <person name="O'Malley M.A."/>
            <person name="Stajich J.E."/>
            <person name="Spatafora J.W."/>
            <person name="Visel A."/>
            <person name="Grigoriev I.V."/>
        </authorList>
    </citation>
    <scope>NUCLEOTIDE SEQUENCE [LARGE SCALE GENOMIC DNA]</scope>
    <source>
        <strain evidence="5 6">CBS 115471</strain>
    </source>
</reference>
<organism evidence="5 6">
    <name type="scientific">Clohesyomyces aquaticus</name>
    <dbReference type="NCBI Taxonomy" id="1231657"/>
    <lineage>
        <taxon>Eukaryota</taxon>
        <taxon>Fungi</taxon>
        <taxon>Dikarya</taxon>
        <taxon>Ascomycota</taxon>
        <taxon>Pezizomycotina</taxon>
        <taxon>Dothideomycetes</taxon>
        <taxon>Pleosporomycetidae</taxon>
        <taxon>Pleosporales</taxon>
        <taxon>Lindgomycetaceae</taxon>
        <taxon>Clohesyomyces</taxon>
    </lineage>
</organism>
<evidence type="ECO:0000313" key="5">
    <source>
        <dbReference type="EMBL" id="ORY14588.1"/>
    </source>
</evidence>
<evidence type="ECO:0000313" key="6">
    <source>
        <dbReference type="Proteomes" id="UP000193144"/>
    </source>
</evidence>
<dbReference type="Pfam" id="PF25053">
    <property type="entry name" value="DUF7791"/>
    <property type="match status" value="1"/>
</dbReference>
<dbReference type="SUPFAM" id="SSF52540">
    <property type="entry name" value="P-loop containing nucleoside triphosphate hydrolases"/>
    <property type="match status" value="1"/>
</dbReference>
<keyword evidence="6" id="KW-1185">Reference proteome</keyword>
<sequence>MEPLTALSLASSIIQIVDFTGKIISRSKEIYRSADGVLETVTVLEQAANQLQEMSADLKAGPPDLSEEEMKYQKPMSASERQLLQLSQEAKDISEEIVQAVNKIKVKGSKKAWKSVEQALRSVWSQKEMSALETRLDTLRKQIDTALLFSLRSIFRPDFEEPADEYDLGQSQTDFLRELTHSNRLPAATDDPVQFAAQVQSMAQKDFAERFHKIISARLRFAEFPDRLESIPKAHQDTFTWIFTPPETHAESASWESFTKWLRGNEGQNLYWIAGKPGSGKSTLMKFLYQDGRTCDQLKSWSEPTPLVFSGCFFWNSGTVMQMSRLGLLRSLLYQSLQQMVKLDDGYKAAQELFPERWEEFEAFGGGRQSFAWPELRRAFESLVSNTSKCFFFAIDGLDEYDGNPKELIDLILTVSKRENVKICTASRPWPVFEGAFEDRPGLLLEDLTRNDIQAYVSFQFEANKHYIRLCERDPEQSKALVQDVISKADGVFLWVYLVVESLLQGLTNADRMPDLQNRLNGLPGDLEGLFAKLLNRLDPNYFRHACQLFRLLDAHPYPSLVCFGYADDDDHQSSISAEIRSLPAPELAAHAEEMARRLKSRCLGLLEIFPEEVKVRYLHRTAKDFLKSERIWKMILDTTGTDSFDVNARWANGYLWTLKTMTPKSDSFSLNPYLYGWEPLTWCIEYALRMEHADGKVRLTYFDEVGRAALQKHHEAVTKELPPDVFAGRVKNFLDLATLFGLEGYVRVKAKHMSKAELTHALRFAQSCSPNVGKRLPGRDALKDQFGAVSVVKVLRSRSDSHSSLQAFLGLRAKVRAPQFV</sequence>
<name>A0A1Y1ZWI7_9PLEO</name>
<proteinExistence type="predicted"/>
<evidence type="ECO:0000259" key="3">
    <source>
        <dbReference type="Pfam" id="PF24883"/>
    </source>
</evidence>
<dbReference type="InterPro" id="IPR056884">
    <property type="entry name" value="NPHP3-like_N"/>
</dbReference>
<dbReference type="EMBL" id="MCFA01000032">
    <property type="protein sequence ID" value="ORY14588.1"/>
    <property type="molecule type" value="Genomic_DNA"/>
</dbReference>
<dbReference type="OrthoDB" id="443402at2759"/>
<dbReference type="STRING" id="1231657.A0A1Y1ZWI7"/>
<dbReference type="Pfam" id="PF24883">
    <property type="entry name" value="NPHP3_N"/>
    <property type="match status" value="1"/>
</dbReference>
<evidence type="ECO:0000259" key="4">
    <source>
        <dbReference type="Pfam" id="PF25053"/>
    </source>
</evidence>
<feature type="domain" description="DUF7791" evidence="4">
    <location>
        <begin position="538"/>
        <end position="668"/>
    </location>
</feature>
<evidence type="ECO:0000256" key="1">
    <source>
        <dbReference type="ARBA" id="ARBA00022737"/>
    </source>
</evidence>
<dbReference type="Proteomes" id="UP000193144">
    <property type="component" value="Unassembled WGS sequence"/>
</dbReference>
<gene>
    <name evidence="5" type="ORF">BCR34DRAFT_479383</name>
</gene>
<feature type="domain" description="Nephrocystin 3-like N-terminal" evidence="3">
    <location>
        <begin position="256"/>
        <end position="428"/>
    </location>
</feature>
<dbReference type="PANTHER" id="PTHR10039:SF5">
    <property type="entry name" value="NACHT DOMAIN-CONTAINING PROTEIN"/>
    <property type="match status" value="1"/>
</dbReference>
<dbReference type="PANTHER" id="PTHR10039">
    <property type="entry name" value="AMELOGENIN"/>
    <property type="match status" value="1"/>
</dbReference>